<dbReference type="PANTHER" id="PTHR24422">
    <property type="entry name" value="CHEMOTAXIS PROTEIN METHYLTRANSFERASE"/>
    <property type="match status" value="1"/>
</dbReference>
<protein>
    <submittedName>
        <fullName evidence="2">CheR family methyltransferase</fullName>
    </submittedName>
</protein>
<proteinExistence type="predicted"/>
<dbReference type="PANTHER" id="PTHR24422:SF8">
    <property type="entry name" value="CHEMOTAXIS PROTEIN"/>
    <property type="match status" value="1"/>
</dbReference>
<dbReference type="SUPFAM" id="SSF53335">
    <property type="entry name" value="S-adenosyl-L-methionine-dependent methyltransferases"/>
    <property type="match status" value="1"/>
</dbReference>
<comment type="caution">
    <text evidence="2">The sequence shown here is derived from an EMBL/GenBank/DDBJ whole genome shotgun (WGS) entry which is preliminary data.</text>
</comment>
<sequence length="274" mass="31248">MSEFNSTFDVELKLLLEGVYLTYQHDFRHYAIASLRRRIRQAMTQFECNTVSELQSRVLHEPEVFAQMLQFFTVQVSEMFRDPAYFKSLREQVMPVLKTYPSLKIWVAGCSTGEEVWSLAILLAEEGMLDNTLIYATDINPVALKKAENGIYDLSRIAGFSSNYQQAGGTRSLSDYYTTGYDGALFDRALRRRMVFADHSLATDSVFSEAHFVSCRNVLIYFDPVLQDRAVGLFADSLVHRGFLGLGAKESLRFSKHAARFADFAASEKIYQRL</sequence>
<keyword evidence="2" id="KW-0808">Transferase</keyword>
<dbReference type="InterPro" id="IPR029063">
    <property type="entry name" value="SAM-dependent_MTases_sf"/>
</dbReference>
<dbReference type="Pfam" id="PF01739">
    <property type="entry name" value="CheR"/>
    <property type="match status" value="1"/>
</dbReference>
<dbReference type="InterPro" id="IPR000780">
    <property type="entry name" value="CheR_MeTrfase"/>
</dbReference>
<accession>A0ABU6J3U0</accession>
<dbReference type="GO" id="GO:0032259">
    <property type="term" value="P:methylation"/>
    <property type="evidence" value="ECO:0007669"/>
    <property type="project" value="UniProtKB-KW"/>
</dbReference>
<evidence type="ECO:0000259" key="1">
    <source>
        <dbReference type="PROSITE" id="PS50123"/>
    </source>
</evidence>
<dbReference type="PROSITE" id="PS50123">
    <property type="entry name" value="CHER"/>
    <property type="match status" value="1"/>
</dbReference>
<keyword evidence="2" id="KW-0489">Methyltransferase</keyword>
<organism evidence="2 3">
    <name type="scientific">Noviherbaspirillum album</name>
    <dbReference type="NCBI Taxonomy" id="3080276"/>
    <lineage>
        <taxon>Bacteria</taxon>
        <taxon>Pseudomonadati</taxon>
        <taxon>Pseudomonadota</taxon>
        <taxon>Betaproteobacteria</taxon>
        <taxon>Burkholderiales</taxon>
        <taxon>Oxalobacteraceae</taxon>
        <taxon>Noviherbaspirillum</taxon>
    </lineage>
</organism>
<dbReference type="Pfam" id="PF03705">
    <property type="entry name" value="CheR_N"/>
    <property type="match status" value="1"/>
</dbReference>
<dbReference type="InterPro" id="IPR022642">
    <property type="entry name" value="CheR_C"/>
</dbReference>
<feature type="domain" description="CheR-type methyltransferase" evidence="1">
    <location>
        <begin position="18"/>
        <end position="274"/>
    </location>
</feature>
<dbReference type="InterPro" id="IPR050903">
    <property type="entry name" value="Bact_Chemotaxis_MeTrfase"/>
</dbReference>
<dbReference type="Proteomes" id="UP001352263">
    <property type="component" value="Unassembled WGS sequence"/>
</dbReference>
<dbReference type="SMART" id="SM00138">
    <property type="entry name" value="MeTrc"/>
    <property type="match status" value="1"/>
</dbReference>
<name>A0ABU6J3U0_9BURK</name>
<reference evidence="2 3" key="1">
    <citation type="submission" date="2023-10" db="EMBL/GenBank/DDBJ databases">
        <title>Noviherbaspirillum sp. CPCC 100848 genome assembly.</title>
        <authorList>
            <person name="Li X.Y."/>
            <person name="Fang X.M."/>
        </authorList>
    </citation>
    <scope>NUCLEOTIDE SEQUENCE [LARGE SCALE GENOMIC DNA]</scope>
    <source>
        <strain evidence="2 3">CPCC 100848</strain>
    </source>
</reference>
<dbReference type="Gene3D" id="3.40.50.150">
    <property type="entry name" value="Vaccinia Virus protein VP39"/>
    <property type="match status" value="1"/>
</dbReference>
<evidence type="ECO:0000313" key="3">
    <source>
        <dbReference type="Proteomes" id="UP001352263"/>
    </source>
</evidence>
<dbReference type="GO" id="GO:0008168">
    <property type="term" value="F:methyltransferase activity"/>
    <property type="evidence" value="ECO:0007669"/>
    <property type="project" value="UniProtKB-KW"/>
</dbReference>
<dbReference type="InterPro" id="IPR022641">
    <property type="entry name" value="CheR_N"/>
</dbReference>
<evidence type="ECO:0000313" key="2">
    <source>
        <dbReference type="EMBL" id="MEC4717987.1"/>
    </source>
</evidence>
<dbReference type="EMBL" id="JAWIIV010000001">
    <property type="protein sequence ID" value="MEC4717987.1"/>
    <property type="molecule type" value="Genomic_DNA"/>
</dbReference>
<keyword evidence="3" id="KW-1185">Reference proteome</keyword>
<dbReference type="PRINTS" id="PR00996">
    <property type="entry name" value="CHERMTFRASE"/>
</dbReference>
<gene>
    <name evidence="2" type="ORF">RY831_02380</name>
</gene>